<dbReference type="Proteomes" id="UP000790787">
    <property type="component" value="Chromosome 17"/>
</dbReference>
<evidence type="ECO:0000313" key="2">
    <source>
        <dbReference type="RefSeq" id="XP_016472960.2"/>
    </source>
</evidence>
<dbReference type="PaxDb" id="4097-A0A1S4A8J7"/>
<keyword evidence="1" id="KW-1185">Reference proteome</keyword>
<evidence type="ECO:0000313" key="1">
    <source>
        <dbReference type="Proteomes" id="UP000790787"/>
    </source>
</evidence>
<sequence>MTCSLCHERGHNKRGCPKSDRLGAGSSTAAAKPSVSGKGRSRPKKSSTNEDEPTVKRGRGRLRKTTNASAANAPDTALSASVGVEFPSTSSLGSWFTYSAPSSAPPDTVVNTSAAAGILSTTGGRGRGRGRGGRSTTHHSLESWFSYSAPIASDIVYAAPSSSPYKMPRLMGMSVFQAKNGFTAINPGLPSSRIVSTRSSIKITRSAVVTGGIGFKPTSGLKWKGKQAITTKRLQEIRDKSRNADSQPKEPWKL</sequence>
<dbReference type="KEGG" id="nta:107794914"/>
<reference evidence="2" key="2">
    <citation type="submission" date="2025-08" db="UniProtKB">
        <authorList>
            <consortium name="RefSeq"/>
        </authorList>
    </citation>
    <scope>IDENTIFICATION</scope>
    <source>
        <tissue evidence="2">Leaf</tissue>
    </source>
</reference>
<dbReference type="RefSeq" id="XP_016472960.2">
    <property type="nucleotide sequence ID" value="XM_016617474.2"/>
</dbReference>
<protein>
    <submittedName>
        <fullName evidence="2">Uncharacterized protein LOC107794914</fullName>
    </submittedName>
</protein>
<dbReference type="OrthoDB" id="1295040at2759"/>
<dbReference type="RefSeq" id="XP_016472960.1">
    <property type="nucleotide sequence ID" value="XM_016617474.1"/>
</dbReference>
<dbReference type="GeneID" id="107794914"/>
<accession>A0A1S4A8J7</accession>
<reference evidence="1" key="1">
    <citation type="journal article" date="2014" name="Nat. Commun.">
        <title>The tobacco genome sequence and its comparison with those of tomato and potato.</title>
        <authorList>
            <person name="Sierro N."/>
            <person name="Battey J.N."/>
            <person name="Ouadi S."/>
            <person name="Bakaher N."/>
            <person name="Bovet L."/>
            <person name="Willig A."/>
            <person name="Goepfert S."/>
            <person name="Peitsch M.C."/>
            <person name="Ivanov N.V."/>
        </authorList>
    </citation>
    <scope>NUCLEOTIDE SEQUENCE [LARGE SCALE GENOMIC DNA]</scope>
</reference>
<proteinExistence type="predicted"/>
<dbReference type="OMA" id="HERGHNK"/>
<gene>
    <name evidence="2" type="primary">LOC107794914</name>
</gene>
<organism evidence="1 2">
    <name type="scientific">Nicotiana tabacum</name>
    <name type="common">Common tobacco</name>
    <dbReference type="NCBI Taxonomy" id="4097"/>
    <lineage>
        <taxon>Eukaryota</taxon>
        <taxon>Viridiplantae</taxon>
        <taxon>Streptophyta</taxon>
        <taxon>Embryophyta</taxon>
        <taxon>Tracheophyta</taxon>
        <taxon>Spermatophyta</taxon>
        <taxon>Magnoliopsida</taxon>
        <taxon>eudicotyledons</taxon>
        <taxon>Gunneridae</taxon>
        <taxon>Pentapetalae</taxon>
        <taxon>asterids</taxon>
        <taxon>lamiids</taxon>
        <taxon>Solanales</taxon>
        <taxon>Solanaceae</taxon>
        <taxon>Nicotianoideae</taxon>
        <taxon>Nicotianeae</taxon>
        <taxon>Nicotiana</taxon>
    </lineage>
</organism>
<name>A0A1S4A8J7_TOBAC</name>
<dbReference type="AlphaFoldDB" id="A0A1S4A8J7"/>